<dbReference type="Proteomes" id="UP000237481">
    <property type="component" value="Unassembled WGS sequence"/>
</dbReference>
<keyword evidence="3" id="KW-1185">Reference proteome</keyword>
<feature type="compositionally biased region" description="Basic and acidic residues" evidence="1">
    <location>
        <begin position="54"/>
        <end position="70"/>
    </location>
</feature>
<evidence type="ECO:0000256" key="1">
    <source>
        <dbReference type="SAM" id="MobiDB-lite"/>
    </source>
</evidence>
<feature type="compositionally biased region" description="Basic and acidic residues" evidence="1">
    <location>
        <begin position="198"/>
        <end position="207"/>
    </location>
</feature>
<dbReference type="InterPro" id="IPR022793">
    <property type="entry name" value="Rrn10"/>
</dbReference>
<feature type="region of interest" description="Disordered" evidence="1">
    <location>
        <begin position="188"/>
        <end position="241"/>
    </location>
</feature>
<evidence type="ECO:0000313" key="3">
    <source>
        <dbReference type="Proteomes" id="UP000237481"/>
    </source>
</evidence>
<evidence type="ECO:0000313" key="2">
    <source>
        <dbReference type="EMBL" id="POR31426.1"/>
    </source>
</evidence>
<dbReference type="PANTHER" id="PTHR28054">
    <property type="entry name" value="RNA POLYMERASE I-SPECIFIC TRANSCRIPTION INITIATION FACTOR RRN10"/>
    <property type="match status" value="1"/>
</dbReference>
<name>A0A2S4KML6_9HYPO</name>
<reference evidence="2 3" key="1">
    <citation type="submission" date="2018-01" db="EMBL/GenBank/DDBJ databases">
        <title>Harnessing the power of phylogenomics to disentangle the directionality and signatures of interkingdom host jumping in the parasitic fungal genus Tolypocladium.</title>
        <authorList>
            <person name="Quandt C.A."/>
            <person name="Patterson W."/>
            <person name="Spatafora J.W."/>
        </authorList>
    </citation>
    <scope>NUCLEOTIDE SEQUENCE [LARGE SCALE GENOMIC DNA]</scope>
    <source>
        <strain evidence="2 3">NRBC 100945</strain>
    </source>
</reference>
<feature type="region of interest" description="Disordered" evidence="1">
    <location>
        <begin position="1"/>
        <end position="87"/>
    </location>
</feature>
<organism evidence="2 3">
    <name type="scientific">Tolypocladium paradoxum</name>
    <dbReference type="NCBI Taxonomy" id="94208"/>
    <lineage>
        <taxon>Eukaryota</taxon>
        <taxon>Fungi</taxon>
        <taxon>Dikarya</taxon>
        <taxon>Ascomycota</taxon>
        <taxon>Pezizomycotina</taxon>
        <taxon>Sordariomycetes</taxon>
        <taxon>Hypocreomycetidae</taxon>
        <taxon>Hypocreales</taxon>
        <taxon>Ophiocordycipitaceae</taxon>
        <taxon>Tolypocladium</taxon>
    </lineage>
</organism>
<dbReference type="PANTHER" id="PTHR28054:SF1">
    <property type="entry name" value="RNA POLYMERASE I-SPECIFIC TRANSCRIPTION INITIATION FACTOR RRN10"/>
    <property type="match status" value="1"/>
</dbReference>
<accession>A0A2S4KML6</accession>
<feature type="compositionally biased region" description="Basic residues" evidence="1">
    <location>
        <begin position="221"/>
        <end position="231"/>
    </location>
</feature>
<dbReference type="OrthoDB" id="2565191at2759"/>
<dbReference type="STRING" id="94208.A0A2S4KML6"/>
<dbReference type="EMBL" id="PKSG01001046">
    <property type="protein sequence ID" value="POR31426.1"/>
    <property type="molecule type" value="Genomic_DNA"/>
</dbReference>
<dbReference type="AlphaFoldDB" id="A0A2S4KML6"/>
<gene>
    <name evidence="2" type="ORF">TPAR_08363</name>
</gene>
<protein>
    <submittedName>
        <fullName evidence="2">Uncharacterized protein</fullName>
    </submittedName>
</protein>
<comment type="caution">
    <text evidence="2">The sequence shown here is derived from an EMBL/GenBank/DDBJ whole genome shotgun (WGS) entry which is preliminary data.</text>
</comment>
<dbReference type="GO" id="GO:0006360">
    <property type="term" value="P:transcription by RNA polymerase I"/>
    <property type="evidence" value="ECO:0007669"/>
    <property type="project" value="InterPro"/>
</dbReference>
<sequence>MEMPEDQAHPVSTAEEDKLEALELSDAEGRRRGRRRLATVYDAVAGKVSRHQRPRDETTGQRQHPTEHARIIKHSTRHTPAAPDEVLFRRKDAPQRFAEDDVYNAHERDLPRGGRGVLPESDLLKAMHAYSSRFYGALDRDRPHPDRHSIDERSMDETALLAFGILLEEAGREALGRRGDLVFTEGADADAASSGGDEVARSDKSHGEALVGYQEAGSWKRPNRGPKRRRVAKQEDEDGQE</sequence>
<proteinExistence type="predicted"/>